<dbReference type="InterPro" id="IPR052929">
    <property type="entry name" value="RNase_H-like_EbsB-rel"/>
</dbReference>
<dbReference type="Pfam" id="PF13456">
    <property type="entry name" value="RVT_3"/>
    <property type="match status" value="1"/>
</dbReference>
<evidence type="ECO:0000259" key="1">
    <source>
        <dbReference type="Pfam" id="PF13456"/>
    </source>
</evidence>
<proteinExistence type="predicted"/>
<evidence type="ECO:0000313" key="2">
    <source>
        <dbReference type="EMBL" id="KYP70643.1"/>
    </source>
</evidence>
<dbReference type="InterPro" id="IPR036397">
    <property type="entry name" value="RNaseH_sf"/>
</dbReference>
<dbReference type="Gene3D" id="3.30.420.10">
    <property type="entry name" value="Ribonuclease H-like superfamily/Ribonuclease H"/>
    <property type="match status" value="1"/>
</dbReference>
<sequence>MWHSRNALHWSNTPWNPDEINIRASSMLHDWATANRIDLVQHTKTQTRQWWSPPPQGSFKCNIATHSFLVEGLTGIGICIRDHQGAFVRAHSTTIKGCLEPHVSKAFALLHAINWTHNQNLEDIIFETDCNRIPSYFSNHHSVDITEFGCLLDQCKPIMVNPLNSHVSFSPRFTNIVAHKLAKAAIENANHCDFFHIPNCIIYDILNDMS</sequence>
<reference evidence="2 3" key="1">
    <citation type="journal article" date="2012" name="Nat. Biotechnol.">
        <title>Draft genome sequence of pigeonpea (Cajanus cajan), an orphan legume crop of resource-poor farmers.</title>
        <authorList>
            <person name="Varshney R.K."/>
            <person name="Chen W."/>
            <person name="Li Y."/>
            <person name="Bharti A.K."/>
            <person name="Saxena R.K."/>
            <person name="Schlueter J.A."/>
            <person name="Donoghue M.T."/>
            <person name="Azam S."/>
            <person name="Fan G."/>
            <person name="Whaley A.M."/>
            <person name="Farmer A.D."/>
            <person name="Sheridan J."/>
            <person name="Iwata A."/>
            <person name="Tuteja R."/>
            <person name="Penmetsa R.V."/>
            <person name="Wu W."/>
            <person name="Upadhyaya H.D."/>
            <person name="Yang S.P."/>
            <person name="Shah T."/>
            <person name="Saxena K.B."/>
            <person name="Michael T."/>
            <person name="McCombie W.R."/>
            <person name="Yang B."/>
            <person name="Zhang G."/>
            <person name="Yang H."/>
            <person name="Wang J."/>
            <person name="Spillane C."/>
            <person name="Cook D.R."/>
            <person name="May G.D."/>
            <person name="Xu X."/>
            <person name="Jackson S.A."/>
        </authorList>
    </citation>
    <scope>NUCLEOTIDE SEQUENCE [LARGE SCALE GENOMIC DNA]</scope>
    <source>
        <strain evidence="3">cv. Asha</strain>
    </source>
</reference>
<evidence type="ECO:0000313" key="3">
    <source>
        <dbReference type="Proteomes" id="UP000075243"/>
    </source>
</evidence>
<dbReference type="EMBL" id="CM003605">
    <property type="protein sequence ID" value="KYP70643.1"/>
    <property type="molecule type" value="Genomic_DNA"/>
</dbReference>
<dbReference type="AlphaFoldDB" id="A0A151TUB3"/>
<dbReference type="Proteomes" id="UP000075243">
    <property type="component" value="Chromosome 3"/>
</dbReference>
<dbReference type="Gramene" id="C.cajan_09597.t">
    <property type="protein sequence ID" value="C.cajan_09597.t.cds1"/>
    <property type="gene ID" value="C.cajan_09597"/>
</dbReference>
<organism evidence="2 3">
    <name type="scientific">Cajanus cajan</name>
    <name type="common">Pigeon pea</name>
    <name type="synonym">Cajanus indicus</name>
    <dbReference type="NCBI Taxonomy" id="3821"/>
    <lineage>
        <taxon>Eukaryota</taxon>
        <taxon>Viridiplantae</taxon>
        <taxon>Streptophyta</taxon>
        <taxon>Embryophyta</taxon>
        <taxon>Tracheophyta</taxon>
        <taxon>Spermatophyta</taxon>
        <taxon>Magnoliopsida</taxon>
        <taxon>eudicotyledons</taxon>
        <taxon>Gunneridae</taxon>
        <taxon>Pentapetalae</taxon>
        <taxon>rosids</taxon>
        <taxon>fabids</taxon>
        <taxon>Fabales</taxon>
        <taxon>Fabaceae</taxon>
        <taxon>Papilionoideae</taxon>
        <taxon>50 kb inversion clade</taxon>
        <taxon>NPAAA clade</taxon>
        <taxon>indigoferoid/millettioid clade</taxon>
        <taxon>Phaseoleae</taxon>
        <taxon>Cajanus</taxon>
    </lineage>
</organism>
<keyword evidence="3" id="KW-1185">Reference proteome</keyword>
<dbReference type="PANTHER" id="PTHR47074:SF48">
    <property type="entry name" value="POLYNUCLEOTIDYL TRANSFERASE, RIBONUCLEASE H-LIKE SUPERFAMILY PROTEIN"/>
    <property type="match status" value="1"/>
</dbReference>
<dbReference type="InterPro" id="IPR044730">
    <property type="entry name" value="RNase_H-like_dom_plant"/>
</dbReference>
<name>A0A151TUB3_CAJCA</name>
<feature type="domain" description="RNase H type-1" evidence="1">
    <location>
        <begin position="71"/>
        <end position="185"/>
    </location>
</feature>
<dbReference type="GO" id="GO:0004523">
    <property type="term" value="F:RNA-DNA hybrid ribonuclease activity"/>
    <property type="evidence" value="ECO:0007669"/>
    <property type="project" value="InterPro"/>
</dbReference>
<dbReference type="PANTHER" id="PTHR47074">
    <property type="entry name" value="BNAC02G40300D PROTEIN"/>
    <property type="match status" value="1"/>
</dbReference>
<protein>
    <recommendedName>
        <fullName evidence="1">RNase H type-1 domain-containing protein</fullName>
    </recommendedName>
</protein>
<accession>A0A151TUB3</accession>
<dbReference type="CDD" id="cd06222">
    <property type="entry name" value="RNase_H_like"/>
    <property type="match status" value="1"/>
</dbReference>
<dbReference type="GO" id="GO:0003676">
    <property type="term" value="F:nucleic acid binding"/>
    <property type="evidence" value="ECO:0007669"/>
    <property type="project" value="InterPro"/>
</dbReference>
<dbReference type="InterPro" id="IPR002156">
    <property type="entry name" value="RNaseH_domain"/>
</dbReference>
<dbReference type="OMA" id="EVNIDWR"/>
<gene>
    <name evidence="2" type="ORF">KK1_009868</name>
</gene>